<dbReference type="Proteomes" id="UP000283634">
    <property type="component" value="Unassembled WGS sequence"/>
</dbReference>
<proteinExistence type="predicted"/>
<keyword evidence="4" id="KW-1185">Reference proteome</keyword>
<organism evidence="3 4">
    <name type="scientific">Trypanosoma rangeli</name>
    <dbReference type="NCBI Taxonomy" id="5698"/>
    <lineage>
        <taxon>Eukaryota</taxon>
        <taxon>Discoba</taxon>
        <taxon>Euglenozoa</taxon>
        <taxon>Kinetoplastea</taxon>
        <taxon>Metakinetoplastina</taxon>
        <taxon>Trypanosomatida</taxon>
        <taxon>Trypanosomatidae</taxon>
        <taxon>Trypanosoma</taxon>
        <taxon>Herpetosoma</taxon>
    </lineage>
</organism>
<dbReference type="AlphaFoldDB" id="A0A422NLN5"/>
<keyword evidence="2" id="KW-1133">Transmembrane helix</keyword>
<reference evidence="3 4" key="1">
    <citation type="journal article" date="2018" name="BMC Genomics">
        <title>Genomic comparison of Trypanosoma conorhini and Trypanosoma rangeli to Trypanosoma cruzi strains of high and low virulence.</title>
        <authorList>
            <person name="Bradwell K.R."/>
            <person name="Koparde V.N."/>
            <person name="Matveyev A.V."/>
            <person name="Serrano M.G."/>
            <person name="Alves J.M."/>
            <person name="Parikh H."/>
            <person name="Huang B."/>
            <person name="Lee V."/>
            <person name="Espinosa-Alvarez O."/>
            <person name="Ortiz P.A."/>
            <person name="Costa-Martins A.G."/>
            <person name="Teixeira M.M."/>
            <person name="Buck G.A."/>
        </authorList>
    </citation>
    <scope>NUCLEOTIDE SEQUENCE [LARGE SCALE GENOMIC DNA]</scope>
    <source>
        <strain evidence="3 4">AM80</strain>
    </source>
</reference>
<evidence type="ECO:0000256" key="2">
    <source>
        <dbReference type="SAM" id="Phobius"/>
    </source>
</evidence>
<feature type="region of interest" description="Disordered" evidence="1">
    <location>
        <begin position="546"/>
        <end position="567"/>
    </location>
</feature>
<feature type="compositionally biased region" description="Polar residues" evidence="1">
    <location>
        <begin position="553"/>
        <end position="567"/>
    </location>
</feature>
<protein>
    <submittedName>
        <fullName evidence="3">Uncharacterized protein</fullName>
    </submittedName>
</protein>
<dbReference type="GeneID" id="40327881"/>
<evidence type="ECO:0000256" key="1">
    <source>
        <dbReference type="SAM" id="MobiDB-lite"/>
    </source>
</evidence>
<feature type="transmembrane region" description="Helical" evidence="2">
    <location>
        <begin position="625"/>
        <end position="646"/>
    </location>
</feature>
<keyword evidence="2" id="KW-0472">Membrane</keyword>
<feature type="transmembrane region" description="Helical" evidence="2">
    <location>
        <begin position="596"/>
        <end position="618"/>
    </location>
</feature>
<evidence type="ECO:0000313" key="3">
    <source>
        <dbReference type="EMBL" id="RNF06375.1"/>
    </source>
</evidence>
<evidence type="ECO:0000313" key="4">
    <source>
        <dbReference type="Proteomes" id="UP000283634"/>
    </source>
</evidence>
<dbReference type="OMA" id="RRDCDIC"/>
<sequence length="663" mass="71906">MSRVQARTTLLPNGQLEFSVWSTAGSDEDVSAVIFSLRSTHPSHFALVGSVLPDGVLLPGEKRTLLLNVLSGSARRDCDICLPEDSSSSRARLSEIAESSFGERQSYTAAELQTKTQDLHGQVELSTVTSGARTGDIHLVGTPNGGATTNAALLPDDNSSMLRRQAGGSLPYASHSLSDKFVSSHESSVITSTRRCSEELSDIDSSSHTQFVVSIQNTTHHNFLQSPYFFVYYGQLGNGDAYVNIALKWIKREQEKYIQGRKKALKHLQESGKSYDYLPPLLGNPVRWLKNMDGSIIRSCSFQLYQQPYSKSSARMFARRRHGNGCVIVPWRPQHGDGTPSKEIKEASAGEIIKVSPVTSSCGGARGGAGRQCGSEHLVERPDRNGNGLSPILSIASPGASTVSYPPPSKINDDAKVSSPEGVGLQPPELEGRVSSDLPAFVKMKSFTGCHVRTETEATVDMLDHTVCCDETFLEKLHRGKEEDKVSRSSNAELVASSVSKIPESMASAAVRVKDAVRVSPVCSSMLEHMGKRMLPHRLQASGHCRERVLRPQNPSSGTRNGYSSLPRNVAPSSREMTILELGDALCTIVMRSVPLLQTAISGTVSTVAMTVQLLWGLIEDSIDIIYVVCISVLSVFSFFLLWSAFGPTEGEDGTVKVMNLFA</sequence>
<dbReference type="RefSeq" id="XP_029239224.1">
    <property type="nucleotide sequence ID" value="XM_029380898.1"/>
</dbReference>
<name>A0A422NLN5_TRYRA</name>
<accession>A0A422NLN5</accession>
<comment type="caution">
    <text evidence="3">The sequence shown here is derived from an EMBL/GenBank/DDBJ whole genome shotgun (WGS) entry which is preliminary data.</text>
</comment>
<keyword evidence="2" id="KW-0812">Transmembrane</keyword>
<gene>
    <name evidence="3" type="ORF">TraAM80_03948</name>
</gene>
<dbReference type="EMBL" id="MKGL01000110">
    <property type="protein sequence ID" value="RNF06375.1"/>
    <property type="molecule type" value="Genomic_DNA"/>
</dbReference>
<dbReference type="OrthoDB" id="266761at2759"/>